<evidence type="ECO:0000313" key="2">
    <source>
        <dbReference type="Proteomes" id="UP000282087"/>
    </source>
</evidence>
<organism evidence="1 2">
    <name type="scientific">Peronospora effusa</name>
    <dbReference type="NCBI Taxonomy" id="542832"/>
    <lineage>
        <taxon>Eukaryota</taxon>
        <taxon>Sar</taxon>
        <taxon>Stramenopiles</taxon>
        <taxon>Oomycota</taxon>
        <taxon>Peronosporomycetes</taxon>
        <taxon>Peronosporales</taxon>
        <taxon>Peronosporaceae</taxon>
        <taxon>Peronospora</taxon>
    </lineage>
</organism>
<comment type="caution">
    <text evidence="1">The sequence shown here is derived from an EMBL/GenBank/DDBJ whole genome shotgun (WGS) entry which is preliminary data.</text>
</comment>
<name>A0A3M6VLQ9_9STRA</name>
<dbReference type="Proteomes" id="UP000282087">
    <property type="component" value="Unassembled WGS sequence"/>
</dbReference>
<gene>
    <name evidence="1" type="ORF">DD238_001112</name>
</gene>
<dbReference type="VEuPathDB" id="FungiDB:DD237_001994"/>
<dbReference type="AlphaFoldDB" id="A0A3M6VLQ9"/>
<protein>
    <submittedName>
        <fullName evidence="1">Uncharacterized protein</fullName>
    </submittedName>
</protein>
<keyword evidence="2" id="KW-1185">Reference proteome</keyword>
<dbReference type="EMBL" id="QLLG01000172">
    <property type="protein sequence ID" value="RMX67242.1"/>
    <property type="molecule type" value="Genomic_DNA"/>
</dbReference>
<sequence length="153" mass="17677">MWEVLAQRLALYEYKCRIRSWKRLVLLTQSPVNLEFSVLRQVRECSSVDHINESADNTLTRSHCDIGVTLLHTMAVADDPVQFVAMAKRLQRDDDEVETLVYESITYCIANDMKEDVSSSVARWMQEFNLPPYYTCLSYVGVTGLLEFELSLE</sequence>
<evidence type="ECO:0000313" key="1">
    <source>
        <dbReference type="EMBL" id="RMX67242.1"/>
    </source>
</evidence>
<reference evidence="1 2" key="1">
    <citation type="submission" date="2018-06" db="EMBL/GenBank/DDBJ databases">
        <title>Comparative genomics of downy mildews reveals potential adaptations to biotrophy.</title>
        <authorList>
            <person name="Fletcher K."/>
            <person name="Klosterman S.J."/>
            <person name="Derevnina L."/>
            <person name="Martin F."/>
            <person name="Koike S."/>
            <person name="Reyes Chin-Wo S."/>
            <person name="Mou B."/>
            <person name="Michelmore R."/>
        </authorList>
    </citation>
    <scope>NUCLEOTIDE SEQUENCE [LARGE SCALE GENOMIC DNA]</scope>
    <source>
        <strain evidence="1 2">R14</strain>
    </source>
</reference>
<accession>A0A3M6VLQ9</accession>
<dbReference type="STRING" id="542832.A0A3M6VLQ9"/>
<proteinExistence type="predicted"/>